<evidence type="ECO:0000256" key="9">
    <source>
        <dbReference type="ARBA" id="ARBA00023242"/>
    </source>
</evidence>
<gene>
    <name evidence="13" type="ORF">CPB83DRAFT_788022</name>
</gene>
<dbReference type="GO" id="GO:0071595">
    <property type="term" value="C:Nem1-Spo7 phosphatase complex"/>
    <property type="evidence" value="ECO:0007669"/>
    <property type="project" value="InterPro"/>
</dbReference>
<feature type="compositionally biased region" description="Pro residues" evidence="11">
    <location>
        <begin position="263"/>
        <end position="275"/>
    </location>
</feature>
<dbReference type="Proteomes" id="UP000807306">
    <property type="component" value="Unassembled WGS sequence"/>
</dbReference>
<comment type="subcellular location">
    <subcellularLocation>
        <location evidence="2">Cytoplasm</location>
    </subcellularLocation>
    <subcellularLocation>
        <location evidence="1">Nucleus membrane</location>
        <topology evidence="1">Multi-pass membrane protein</topology>
    </subcellularLocation>
</comment>
<comment type="caution">
    <text evidence="13">The sequence shown here is derived from an EMBL/GenBank/DDBJ whole genome shotgun (WGS) entry which is preliminary data.</text>
</comment>
<evidence type="ECO:0000256" key="10">
    <source>
        <dbReference type="ARBA" id="ARBA00030458"/>
    </source>
</evidence>
<proteinExistence type="inferred from homology"/>
<feature type="compositionally biased region" description="Low complexity" evidence="11">
    <location>
        <begin position="276"/>
        <end position="296"/>
    </location>
</feature>
<dbReference type="PANTHER" id="PTHR20996:SF1">
    <property type="entry name" value="NUCLEAR ENVELOPE PHOSPHATASE-REGULATORY SUBUNIT 1"/>
    <property type="match status" value="1"/>
</dbReference>
<keyword evidence="6 12" id="KW-1133">Transmembrane helix</keyword>
<dbReference type="InterPro" id="IPR019168">
    <property type="entry name" value="NEP1-R1"/>
</dbReference>
<feature type="region of interest" description="Disordered" evidence="11">
    <location>
        <begin position="263"/>
        <end position="356"/>
    </location>
</feature>
<reference evidence="13" key="1">
    <citation type="submission" date="2020-11" db="EMBL/GenBank/DDBJ databases">
        <authorList>
            <consortium name="DOE Joint Genome Institute"/>
            <person name="Ahrendt S."/>
            <person name="Riley R."/>
            <person name="Andreopoulos W."/>
            <person name="Labutti K."/>
            <person name="Pangilinan J."/>
            <person name="Ruiz-Duenas F.J."/>
            <person name="Barrasa J.M."/>
            <person name="Sanchez-Garcia M."/>
            <person name="Camarero S."/>
            <person name="Miyauchi S."/>
            <person name="Serrano A."/>
            <person name="Linde D."/>
            <person name="Babiker R."/>
            <person name="Drula E."/>
            <person name="Ayuso-Fernandez I."/>
            <person name="Pacheco R."/>
            <person name="Padilla G."/>
            <person name="Ferreira P."/>
            <person name="Barriuso J."/>
            <person name="Kellner H."/>
            <person name="Castanera R."/>
            <person name="Alfaro M."/>
            <person name="Ramirez L."/>
            <person name="Pisabarro A.G."/>
            <person name="Kuo A."/>
            <person name="Tritt A."/>
            <person name="Lipzen A."/>
            <person name="He G."/>
            <person name="Yan M."/>
            <person name="Ng V."/>
            <person name="Cullen D."/>
            <person name="Martin F."/>
            <person name="Rosso M.-N."/>
            <person name="Henrissat B."/>
            <person name="Hibbett D."/>
            <person name="Martinez A.T."/>
            <person name="Grigoriev I.V."/>
        </authorList>
    </citation>
    <scope>NUCLEOTIDE SEQUENCE</scope>
    <source>
        <strain evidence="13">CBS 506.95</strain>
    </source>
</reference>
<feature type="transmembrane region" description="Helical" evidence="12">
    <location>
        <begin position="48"/>
        <end position="66"/>
    </location>
</feature>
<evidence type="ECO:0000256" key="7">
    <source>
        <dbReference type="ARBA" id="ARBA00023098"/>
    </source>
</evidence>
<comment type="similarity">
    <text evidence="3">Belongs to the CNEP1R1 family.</text>
</comment>
<dbReference type="GO" id="GO:0019888">
    <property type="term" value="F:protein phosphatase regulator activity"/>
    <property type="evidence" value="ECO:0007669"/>
    <property type="project" value="InterPro"/>
</dbReference>
<keyword evidence="5 12" id="KW-0812">Transmembrane</keyword>
<evidence type="ECO:0000256" key="6">
    <source>
        <dbReference type="ARBA" id="ARBA00022989"/>
    </source>
</evidence>
<feature type="transmembrane region" description="Helical" evidence="12">
    <location>
        <begin position="100"/>
        <end position="122"/>
    </location>
</feature>
<keyword evidence="8 12" id="KW-0472">Membrane</keyword>
<evidence type="ECO:0000313" key="14">
    <source>
        <dbReference type="Proteomes" id="UP000807306"/>
    </source>
</evidence>
<evidence type="ECO:0000256" key="1">
    <source>
        <dbReference type="ARBA" id="ARBA00004232"/>
    </source>
</evidence>
<dbReference type="OrthoDB" id="5599171at2759"/>
<keyword evidence="4" id="KW-0963">Cytoplasm</keyword>
<name>A0A9P6EKC5_9AGAR</name>
<evidence type="ECO:0000313" key="13">
    <source>
        <dbReference type="EMBL" id="KAF9530504.1"/>
    </source>
</evidence>
<feature type="compositionally biased region" description="Basic and acidic residues" evidence="11">
    <location>
        <begin position="320"/>
        <end position="339"/>
    </location>
</feature>
<dbReference type="GO" id="GO:0006629">
    <property type="term" value="P:lipid metabolic process"/>
    <property type="evidence" value="ECO:0007669"/>
    <property type="project" value="UniProtKB-KW"/>
</dbReference>
<dbReference type="EMBL" id="MU157839">
    <property type="protein sequence ID" value="KAF9530504.1"/>
    <property type="molecule type" value="Genomic_DNA"/>
</dbReference>
<dbReference type="InterPro" id="IPR005605">
    <property type="entry name" value="Spo7"/>
</dbReference>
<evidence type="ECO:0000256" key="8">
    <source>
        <dbReference type="ARBA" id="ARBA00023136"/>
    </source>
</evidence>
<evidence type="ECO:0000256" key="5">
    <source>
        <dbReference type="ARBA" id="ARBA00022692"/>
    </source>
</evidence>
<accession>A0A9P6EKC5</accession>
<evidence type="ECO:0000256" key="2">
    <source>
        <dbReference type="ARBA" id="ARBA00004496"/>
    </source>
</evidence>
<evidence type="ECO:0000256" key="4">
    <source>
        <dbReference type="ARBA" id="ARBA00022490"/>
    </source>
</evidence>
<dbReference type="GO" id="GO:0031965">
    <property type="term" value="C:nuclear membrane"/>
    <property type="evidence" value="ECO:0007669"/>
    <property type="project" value="UniProtKB-SubCell"/>
</dbReference>
<feature type="region of interest" description="Disordered" evidence="11">
    <location>
        <begin position="171"/>
        <end position="213"/>
    </location>
</feature>
<keyword evidence="14" id="KW-1185">Reference proteome</keyword>
<dbReference type="Pfam" id="PF03907">
    <property type="entry name" value="Spo7"/>
    <property type="match status" value="1"/>
</dbReference>
<sequence length="356" mass="40824">MPSRSSPVPKRPFVVSNDPMTYRDLLLFEERLKSNAANLQRRKSRYQLFLLQLLIIITFLLCEVILPPQSSLLAIPYRFLLLRILPGQYNPAEDIVLHPYFASGLLFVSVTTLALFFASGMYSERIAYANKYVPHANRSLRAFNMYLNVRKPPLRSKFLWNPLSFFFPRPNPTASPVTGDPPRSPSPDRPRSRSASTTRPIQTIPPAKSPRGEIIFSSRVDKNFRESYERYRSAFERKREEKEFVERKGTWWGRMMFWERPPIPFTTPGNPPPPSRTGSISSRGRGSRPGTPGSPSQGHGGIMMKQRDRNSSPMRTGSPIKEKRPRRDRDRDTLEEADMRTAVLERSIGQAVQPEC</sequence>
<dbReference type="PANTHER" id="PTHR20996">
    <property type="entry name" value="NUCLEAR ENVELOPE PHOSPHATASE-REGULATORY SUBUNIT 1"/>
    <property type="match status" value="1"/>
</dbReference>
<evidence type="ECO:0000256" key="12">
    <source>
        <dbReference type="SAM" id="Phobius"/>
    </source>
</evidence>
<organism evidence="13 14">
    <name type="scientific">Crepidotus variabilis</name>
    <dbReference type="NCBI Taxonomy" id="179855"/>
    <lineage>
        <taxon>Eukaryota</taxon>
        <taxon>Fungi</taxon>
        <taxon>Dikarya</taxon>
        <taxon>Basidiomycota</taxon>
        <taxon>Agaricomycotina</taxon>
        <taxon>Agaricomycetes</taxon>
        <taxon>Agaricomycetidae</taxon>
        <taxon>Agaricales</taxon>
        <taxon>Agaricineae</taxon>
        <taxon>Crepidotaceae</taxon>
        <taxon>Crepidotus</taxon>
    </lineage>
</organism>
<keyword evidence="9" id="KW-0539">Nucleus</keyword>
<evidence type="ECO:0000256" key="11">
    <source>
        <dbReference type="SAM" id="MobiDB-lite"/>
    </source>
</evidence>
<dbReference type="GO" id="GO:0005737">
    <property type="term" value="C:cytoplasm"/>
    <property type="evidence" value="ECO:0007669"/>
    <property type="project" value="UniProtKB-SubCell"/>
</dbReference>
<evidence type="ECO:0000256" key="3">
    <source>
        <dbReference type="ARBA" id="ARBA00010998"/>
    </source>
</evidence>
<protein>
    <recommendedName>
        <fullName evidence="10">Transmembrane protein 188</fullName>
    </recommendedName>
</protein>
<keyword evidence="7" id="KW-0443">Lipid metabolism</keyword>
<dbReference type="AlphaFoldDB" id="A0A9P6EKC5"/>